<protein>
    <submittedName>
        <fullName evidence="2">Uncharacterized protein</fullName>
    </submittedName>
</protein>
<sequence>MSRPLLPADSQTNASASTLQRPPLTPYIPAAQSTEAPNYMYCHPLLSHIRHDVDSNSSEDSLILASNTGTSHTNTEEHKVDPSSTANSTSPNLNYKTWKAEEIRKECTRRGLRLKSGMRKQERNEALERYDAAIRVYTQKLPGDDVQIVTEDSTRSRHLISGQKSVKLSWALALRTMSAIGWNSTTTTTSSPPLAKTVHSSKKLYSMRNEVNRNYLEAHTKFSASGQNDNEYCNFVKGRGDVLYLQKKTGLNNFVKGSLLASDEVDTQDPTTLTCARVLDITPSKRKSHEALEEMASSFKSYVQDRKEEAQRETEERKEEALRVSRSSQLEERSKIYDKLERVRGQIC</sequence>
<feature type="compositionally biased region" description="Basic and acidic residues" evidence="1">
    <location>
        <begin position="303"/>
        <end position="331"/>
    </location>
</feature>
<feature type="compositionally biased region" description="Polar residues" evidence="1">
    <location>
        <begin position="9"/>
        <end position="20"/>
    </location>
</feature>
<comment type="caution">
    <text evidence="2">The sequence shown here is derived from an EMBL/GenBank/DDBJ whole genome shotgun (WGS) entry which is preliminary data.</text>
</comment>
<organism evidence="2 3">
    <name type="scientific">Phytophthora infestans</name>
    <name type="common">Potato late blight agent</name>
    <name type="synonym">Botrytis infestans</name>
    <dbReference type="NCBI Taxonomy" id="4787"/>
    <lineage>
        <taxon>Eukaryota</taxon>
        <taxon>Sar</taxon>
        <taxon>Stramenopiles</taxon>
        <taxon>Oomycota</taxon>
        <taxon>Peronosporomycetes</taxon>
        <taxon>Peronosporales</taxon>
        <taxon>Peronosporaceae</taxon>
        <taxon>Phytophthora</taxon>
    </lineage>
</organism>
<dbReference type="EMBL" id="JAACNO010002837">
    <property type="protein sequence ID" value="KAF4130477.1"/>
    <property type="molecule type" value="Genomic_DNA"/>
</dbReference>
<evidence type="ECO:0000313" key="3">
    <source>
        <dbReference type="Proteomes" id="UP000704712"/>
    </source>
</evidence>
<evidence type="ECO:0000256" key="1">
    <source>
        <dbReference type="SAM" id="MobiDB-lite"/>
    </source>
</evidence>
<feature type="compositionally biased region" description="Polar residues" evidence="1">
    <location>
        <begin position="82"/>
        <end position="92"/>
    </location>
</feature>
<accession>A0A8S9TU11</accession>
<evidence type="ECO:0000313" key="2">
    <source>
        <dbReference type="EMBL" id="KAF4130477.1"/>
    </source>
</evidence>
<reference evidence="2" key="1">
    <citation type="submission" date="2020-03" db="EMBL/GenBank/DDBJ databases">
        <title>Hybrid Assembly of Korean Phytophthora infestans isolates.</title>
        <authorList>
            <person name="Prokchorchik M."/>
            <person name="Lee Y."/>
            <person name="Seo J."/>
            <person name="Cho J.-H."/>
            <person name="Park Y.-E."/>
            <person name="Jang D.-C."/>
            <person name="Im J.-S."/>
            <person name="Choi J.-G."/>
            <person name="Park H.-J."/>
            <person name="Lee G.-B."/>
            <person name="Lee Y.-G."/>
            <person name="Hong S.-Y."/>
            <person name="Cho K."/>
            <person name="Sohn K.H."/>
        </authorList>
    </citation>
    <scope>NUCLEOTIDE SEQUENCE</scope>
    <source>
        <strain evidence="2">KR_2_A2</strain>
    </source>
</reference>
<feature type="region of interest" description="Disordered" evidence="1">
    <location>
        <begin position="67"/>
        <end position="92"/>
    </location>
</feature>
<feature type="region of interest" description="Disordered" evidence="1">
    <location>
        <begin position="302"/>
        <end position="331"/>
    </location>
</feature>
<proteinExistence type="predicted"/>
<feature type="region of interest" description="Disordered" evidence="1">
    <location>
        <begin position="1"/>
        <end position="30"/>
    </location>
</feature>
<gene>
    <name evidence="2" type="ORF">GN958_ATG20371</name>
</gene>
<name>A0A8S9TU11_PHYIN</name>
<dbReference type="AlphaFoldDB" id="A0A8S9TU11"/>
<dbReference type="Proteomes" id="UP000704712">
    <property type="component" value="Unassembled WGS sequence"/>
</dbReference>